<dbReference type="OrthoDB" id="16092at2759"/>
<reference evidence="3 4" key="1">
    <citation type="journal article" date="2018" name="Science">
        <title>The opium poppy genome and morphinan production.</title>
        <authorList>
            <person name="Guo L."/>
            <person name="Winzer T."/>
            <person name="Yang X."/>
            <person name="Li Y."/>
            <person name="Ning Z."/>
            <person name="He Z."/>
            <person name="Teodor R."/>
            <person name="Lu Y."/>
            <person name="Bowser T.A."/>
            <person name="Graham I.A."/>
            <person name="Ye K."/>
        </authorList>
    </citation>
    <scope>NUCLEOTIDE SEQUENCE [LARGE SCALE GENOMIC DNA]</scope>
    <source>
        <strain evidence="4">cv. HN1</strain>
        <tissue evidence="3">Leaves</tissue>
    </source>
</reference>
<sequence length="301" mass="34533">MVIQTQVKSVLNEIEEEEQRVQQLEEELNNVQKSTEMLRASLNEQIQKKATIENGMQRLRENINEENGNIDVVQRVKVLLESVEALEKQEGELRTSCEQKRSNLQAEVNELERISNSEEINSHSGDLQSFRGLGENWQSAKTELAAKLRAVLSLKRRLDDQPSPSELIQYERRFSELYVQIQEKHQQTRQYYATYNALLEIKELVQKETSLLNSISSQFQDAMTSTAGRAKLIGSMEAVLKGTQQKLGKVQLGLQEEQRKCDVFKEENAASVVEQRRCSSILKAFQGECTKNEKLRRQTSA</sequence>
<dbReference type="AlphaFoldDB" id="A0A4Y7KHN9"/>
<proteinExistence type="predicted"/>
<organism evidence="3 4">
    <name type="scientific">Papaver somniferum</name>
    <name type="common">Opium poppy</name>
    <dbReference type="NCBI Taxonomy" id="3469"/>
    <lineage>
        <taxon>Eukaryota</taxon>
        <taxon>Viridiplantae</taxon>
        <taxon>Streptophyta</taxon>
        <taxon>Embryophyta</taxon>
        <taxon>Tracheophyta</taxon>
        <taxon>Spermatophyta</taxon>
        <taxon>Magnoliopsida</taxon>
        <taxon>Ranunculales</taxon>
        <taxon>Papaveraceae</taxon>
        <taxon>Papaveroideae</taxon>
        <taxon>Papaver</taxon>
    </lineage>
</organism>
<dbReference type="Proteomes" id="UP000316621">
    <property type="component" value="Chromosome 7"/>
</dbReference>
<keyword evidence="4" id="KW-1185">Reference proteome</keyword>
<gene>
    <name evidence="3" type="ORF">C5167_034755</name>
</gene>
<dbReference type="Pfam" id="PF09762">
    <property type="entry name" value="CCDC93_CC"/>
    <property type="match status" value="1"/>
</dbReference>
<evidence type="ECO:0000259" key="2">
    <source>
        <dbReference type="Pfam" id="PF09762"/>
    </source>
</evidence>
<evidence type="ECO:0000313" key="4">
    <source>
        <dbReference type="Proteomes" id="UP000316621"/>
    </source>
</evidence>
<name>A0A4Y7KHN9_PAPSO</name>
<dbReference type="OMA" id="MEICIEQ"/>
<evidence type="ECO:0000256" key="1">
    <source>
        <dbReference type="SAM" id="Coils"/>
    </source>
</evidence>
<dbReference type="InterPro" id="IPR039116">
    <property type="entry name" value="CCDC93"/>
</dbReference>
<feature type="coiled-coil region" evidence="1">
    <location>
        <begin position="7"/>
        <end position="121"/>
    </location>
</feature>
<protein>
    <recommendedName>
        <fullName evidence="2">CCDC93 coiled-coil domain-containing protein</fullName>
    </recommendedName>
</protein>
<dbReference type="PANTHER" id="PTHR16441:SF0">
    <property type="entry name" value="COILED-COIL DOMAIN-CONTAINING PROTEIN 93"/>
    <property type="match status" value="1"/>
</dbReference>
<accession>A0A4Y7KHN9</accession>
<feature type="domain" description="CCDC93 coiled-coil" evidence="2">
    <location>
        <begin position="4"/>
        <end position="297"/>
    </location>
</feature>
<dbReference type="STRING" id="3469.A0A4Y7KHN9"/>
<dbReference type="EMBL" id="CM010721">
    <property type="protein sequence ID" value="RZC71588.1"/>
    <property type="molecule type" value="Genomic_DNA"/>
</dbReference>
<dbReference type="GO" id="GO:0006893">
    <property type="term" value="P:Golgi to plasma membrane transport"/>
    <property type="evidence" value="ECO:0007669"/>
    <property type="project" value="TreeGrafter"/>
</dbReference>
<dbReference type="Gramene" id="RZC71588">
    <property type="protein sequence ID" value="RZC71588"/>
    <property type="gene ID" value="C5167_034755"/>
</dbReference>
<keyword evidence="1" id="KW-0175">Coiled coil</keyword>
<dbReference type="InterPro" id="IPR019159">
    <property type="entry name" value="CCDC93_CC"/>
</dbReference>
<evidence type="ECO:0000313" key="3">
    <source>
        <dbReference type="EMBL" id="RZC71588.1"/>
    </source>
</evidence>
<dbReference type="PANTHER" id="PTHR16441">
    <property type="entry name" value="FIDIPIDINE"/>
    <property type="match status" value="1"/>
</dbReference>